<dbReference type="HOGENOM" id="CLU_009227_1_1_9"/>
<dbReference type="InterPro" id="IPR051157">
    <property type="entry name" value="PDH/Transketolase"/>
</dbReference>
<dbReference type="KEGG" id="cpas:Clopa_3603"/>
<proteinExistence type="inferred from homology"/>
<dbReference type="SUPFAM" id="SSF52518">
    <property type="entry name" value="Thiamin diphosphate-binding fold (THDP-binding)"/>
    <property type="match status" value="1"/>
</dbReference>
<reference evidence="5 6" key="1">
    <citation type="submission" date="2012-01" db="EMBL/GenBank/DDBJ databases">
        <title>Complete sequence of chromosome of Clostridium pasteurianum BC1.</title>
        <authorList>
            <consortium name="US DOE Joint Genome Institute"/>
            <person name="Lucas S."/>
            <person name="Han J."/>
            <person name="Lapidus A."/>
            <person name="Cheng J.-F."/>
            <person name="Goodwin L."/>
            <person name="Pitluck S."/>
            <person name="Peters L."/>
            <person name="Mikhailova N."/>
            <person name="Teshima H."/>
            <person name="Detter J.C."/>
            <person name="Han C."/>
            <person name="Tapia R."/>
            <person name="Land M."/>
            <person name="Hauser L."/>
            <person name="Kyrpides N."/>
            <person name="Ivanova N."/>
            <person name="Pagani I."/>
            <person name="Dunn J."/>
            <person name="Taghavi S."/>
            <person name="Francis A."/>
            <person name="van der Lelie D."/>
            <person name="Woyke T."/>
        </authorList>
    </citation>
    <scope>NUCLEOTIDE SEQUENCE [LARGE SCALE GENOMIC DNA]</scope>
    <source>
        <strain evidence="5 6">BC1</strain>
    </source>
</reference>
<evidence type="ECO:0000259" key="4">
    <source>
        <dbReference type="SMART" id="SM00861"/>
    </source>
</evidence>
<dbReference type="Proteomes" id="UP000013523">
    <property type="component" value="Chromosome"/>
</dbReference>
<dbReference type="PANTHER" id="PTHR43825">
    <property type="entry name" value="PYRUVATE DEHYDROGENASE E1 COMPONENT"/>
    <property type="match status" value="1"/>
</dbReference>
<keyword evidence="6" id="KW-1185">Reference proteome</keyword>
<sequence length="320" mass="34090">MSKKVATREAYGKALANIGLENKKIVVLDADLSKSTKTAEFKKECSDRFINMGIAEGNMMSVAAGLAACGKIAFASTFAIFAAGRAFEQIRNSICYPKLNVKICATHAGLTVGEDGASHQSVEDISLMRSIPNMTVISPSDAVETEAAIKAITEYNGPCYVRLGRAGVNIINDTPDYKFELGKGVVLREGTDAAIIATGIMVDAALEAYNILKTEGISVKVINIHTIKPIDTDIIISAAKETGVIVTAEEHSIIGGLGSAVCEITSENYPVPVFRVGIKDVFGESGKPDELLKAYNLTAEDIVGQVKEGINLKNNQLLFK</sequence>
<organism evidence="5 6">
    <name type="scientific">Clostridium pasteurianum BC1</name>
    <dbReference type="NCBI Taxonomy" id="86416"/>
    <lineage>
        <taxon>Bacteria</taxon>
        <taxon>Bacillati</taxon>
        <taxon>Bacillota</taxon>
        <taxon>Clostridia</taxon>
        <taxon>Eubacteriales</taxon>
        <taxon>Clostridiaceae</taxon>
        <taxon>Clostridium</taxon>
    </lineage>
</organism>
<dbReference type="EMBL" id="CP003261">
    <property type="protein sequence ID" value="AGK98385.1"/>
    <property type="molecule type" value="Genomic_DNA"/>
</dbReference>
<dbReference type="Gene3D" id="3.40.50.970">
    <property type="match status" value="1"/>
</dbReference>
<gene>
    <name evidence="5" type="ORF">Clopa_3603</name>
</gene>
<accession>R4KFJ8</accession>
<name>R4KFJ8_CLOPA</name>
<dbReference type="eggNOG" id="COG3958">
    <property type="taxonomic scope" value="Bacteria"/>
</dbReference>
<dbReference type="AlphaFoldDB" id="R4KFJ8"/>
<dbReference type="SUPFAM" id="SSF52922">
    <property type="entry name" value="TK C-terminal domain-like"/>
    <property type="match status" value="1"/>
</dbReference>
<dbReference type="FunFam" id="3.40.50.970:FF:000129">
    <property type="entry name" value="Transketolase"/>
    <property type="match status" value="1"/>
</dbReference>
<dbReference type="PANTHER" id="PTHR43825:SF1">
    <property type="entry name" value="TRANSKETOLASE-LIKE PYRIMIDINE-BINDING DOMAIN-CONTAINING PROTEIN"/>
    <property type="match status" value="1"/>
</dbReference>
<keyword evidence="3" id="KW-0786">Thiamine pyrophosphate</keyword>
<evidence type="ECO:0000256" key="2">
    <source>
        <dbReference type="ARBA" id="ARBA00007131"/>
    </source>
</evidence>
<dbReference type="InterPro" id="IPR033248">
    <property type="entry name" value="Transketolase_C"/>
</dbReference>
<dbReference type="Gene3D" id="3.40.50.920">
    <property type="match status" value="1"/>
</dbReference>
<dbReference type="OrthoDB" id="8732661at2"/>
<dbReference type="PATRIC" id="fig|86416.3.peg.3601"/>
<dbReference type="SMART" id="SM00861">
    <property type="entry name" value="Transket_pyr"/>
    <property type="match status" value="1"/>
</dbReference>
<dbReference type="CDD" id="cd07033">
    <property type="entry name" value="TPP_PYR_DXS_TK_like"/>
    <property type="match status" value="1"/>
</dbReference>
<protein>
    <submittedName>
        <fullName evidence="5">Transketolase, alpha subunit</fullName>
    </submittedName>
</protein>
<evidence type="ECO:0000313" key="6">
    <source>
        <dbReference type="Proteomes" id="UP000013523"/>
    </source>
</evidence>
<dbReference type="InterPro" id="IPR005475">
    <property type="entry name" value="Transketolase-like_Pyr-bd"/>
</dbReference>
<comment type="similarity">
    <text evidence="2">Belongs to the transketolase family.</text>
</comment>
<evidence type="ECO:0000256" key="3">
    <source>
        <dbReference type="ARBA" id="ARBA00023052"/>
    </source>
</evidence>
<evidence type="ECO:0000313" key="5">
    <source>
        <dbReference type="EMBL" id="AGK98385.1"/>
    </source>
</evidence>
<dbReference type="STRING" id="86416.Clopa_3603"/>
<comment type="cofactor">
    <cofactor evidence="1">
        <name>thiamine diphosphate</name>
        <dbReference type="ChEBI" id="CHEBI:58937"/>
    </cofactor>
</comment>
<feature type="domain" description="Transketolase-like pyrimidine-binding" evidence="4">
    <location>
        <begin position="5"/>
        <end position="170"/>
    </location>
</feature>
<dbReference type="Pfam" id="PF02779">
    <property type="entry name" value="Transket_pyr"/>
    <property type="match status" value="1"/>
</dbReference>
<evidence type="ECO:0000256" key="1">
    <source>
        <dbReference type="ARBA" id="ARBA00001964"/>
    </source>
</evidence>
<dbReference type="InterPro" id="IPR009014">
    <property type="entry name" value="Transketo_C/PFOR_II"/>
</dbReference>
<dbReference type="Pfam" id="PF02780">
    <property type="entry name" value="Transketolase_C"/>
    <property type="match status" value="1"/>
</dbReference>
<dbReference type="InterPro" id="IPR029061">
    <property type="entry name" value="THDP-binding"/>
</dbReference>
<dbReference type="RefSeq" id="WP_015616668.1">
    <property type="nucleotide sequence ID" value="NC_021182.1"/>
</dbReference>